<dbReference type="EMBL" id="BSNI01000002">
    <property type="protein sequence ID" value="GLQ17944.1"/>
    <property type="molecule type" value="Genomic_DNA"/>
</dbReference>
<dbReference type="Gene3D" id="1.10.3230.30">
    <property type="entry name" value="Phage gp6-like head-tail connector protein"/>
    <property type="match status" value="1"/>
</dbReference>
<name>A0ABQ5URQ4_9HYPH</name>
<reference evidence="1" key="1">
    <citation type="journal article" date="2014" name="Int. J. Syst. Evol. Microbiol.">
        <title>Complete genome of a new Firmicutes species belonging to the dominant human colonic microbiota ('Ruminococcus bicirculans') reveals two chromosomes and a selective capacity to utilize plant glucans.</title>
        <authorList>
            <consortium name="NISC Comparative Sequencing Program"/>
            <person name="Wegmann U."/>
            <person name="Louis P."/>
            <person name="Goesmann A."/>
            <person name="Henrissat B."/>
            <person name="Duncan S.H."/>
            <person name="Flint H.J."/>
        </authorList>
    </citation>
    <scope>NUCLEOTIDE SEQUENCE</scope>
    <source>
        <strain evidence="1">NBRC 107169</strain>
    </source>
</reference>
<evidence type="ECO:0000313" key="2">
    <source>
        <dbReference type="Proteomes" id="UP001161405"/>
    </source>
</evidence>
<dbReference type="InterPro" id="IPR006450">
    <property type="entry name" value="Phage_HK97_gp6-like"/>
</dbReference>
<dbReference type="CDD" id="cd08054">
    <property type="entry name" value="gp6"/>
    <property type="match status" value="1"/>
</dbReference>
<evidence type="ECO:0000313" key="1">
    <source>
        <dbReference type="EMBL" id="GLQ17944.1"/>
    </source>
</evidence>
<keyword evidence="2" id="KW-1185">Reference proteome</keyword>
<dbReference type="NCBIfam" id="TIGR02215">
    <property type="entry name" value="phage_chp_gp8"/>
    <property type="match status" value="1"/>
</dbReference>
<dbReference type="Pfam" id="PF05135">
    <property type="entry name" value="Phage_connect_1"/>
    <property type="match status" value="1"/>
</dbReference>
<gene>
    <name evidence="1" type="ORF">GCM10007879_21930</name>
</gene>
<reference evidence="1" key="2">
    <citation type="submission" date="2023-01" db="EMBL/GenBank/DDBJ databases">
        <title>Draft genome sequence of Maritalea porphyrae strain NBRC 107169.</title>
        <authorList>
            <person name="Sun Q."/>
            <person name="Mori K."/>
        </authorList>
    </citation>
    <scope>NUCLEOTIDE SEQUENCE</scope>
    <source>
        <strain evidence="1">NBRC 107169</strain>
    </source>
</reference>
<evidence type="ECO:0008006" key="3">
    <source>
        <dbReference type="Google" id="ProtNLM"/>
    </source>
</evidence>
<dbReference type="InterPro" id="IPR011738">
    <property type="entry name" value="Phage_CHP"/>
</dbReference>
<dbReference type="InterPro" id="IPR021146">
    <property type="entry name" value="Phage_gp6-like_head-tail"/>
</dbReference>
<comment type="caution">
    <text evidence="1">The sequence shown here is derived from an EMBL/GenBank/DDBJ whole genome shotgun (WGS) entry which is preliminary data.</text>
</comment>
<dbReference type="RefSeq" id="WP_284364444.1">
    <property type="nucleotide sequence ID" value="NZ_BSNI01000002.1"/>
</dbReference>
<protein>
    <recommendedName>
        <fullName evidence="3">PhiE125 gp8 family phage protein</fullName>
    </recommendedName>
</protein>
<dbReference type="Proteomes" id="UP001161405">
    <property type="component" value="Unassembled WGS sequence"/>
</dbReference>
<proteinExistence type="predicted"/>
<organism evidence="1 2">
    <name type="scientific">Maritalea porphyrae</name>
    <dbReference type="NCBI Taxonomy" id="880732"/>
    <lineage>
        <taxon>Bacteria</taxon>
        <taxon>Pseudomonadati</taxon>
        <taxon>Pseudomonadota</taxon>
        <taxon>Alphaproteobacteria</taxon>
        <taxon>Hyphomicrobiales</taxon>
        <taxon>Devosiaceae</taxon>
        <taxon>Maritalea</taxon>
    </lineage>
</organism>
<dbReference type="NCBIfam" id="TIGR01560">
    <property type="entry name" value="put_DNA_pack"/>
    <property type="match status" value="1"/>
</dbReference>
<sequence>MTSYLLTGPAIEPISLEEAKTYLRVSDAADDQLITTLIAAARVHVETLTRCAMITQTWRKVLDCWPNSKQIELPLGPFHSLQAIRVYDASGDASILPLAQFLPDEKSRPARIVLPQMIAGQPIKRDKAAIEIDYQVGFGNSAVDVPSALKQSLLTLIGHWFQNREAVVMAGSGAIVPHGFDQLIASYKVMNI</sequence>
<accession>A0ABQ5URQ4</accession>